<gene>
    <name evidence="1" type="ORF">FHU40_001017</name>
</gene>
<dbReference type="AlphaFoldDB" id="A0A7W4VSZ9"/>
<dbReference type="Proteomes" id="UP000589626">
    <property type="component" value="Unassembled WGS sequence"/>
</dbReference>
<dbReference type="RefSeq" id="WP_183591140.1">
    <property type="nucleotide sequence ID" value="NZ_JACHWR010000001.1"/>
</dbReference>
<comment type="caution">
    <text evidence="1">The sequence shown here is derived from an EMBL/GenBank/DDBJ whole genome shotgun (WGS) entry which is preliminary data.</text>
</comment>
<evidence type="ECO:0000313" key="2">
    <source>
        <dbReference type="Proteomes" id="UP000589626"/>
    </source>
</evidence>
<protein>
    <recommendedName>
        <fullName evidence="3">Bacteriophage Mu GpT domain-containing protein</fullName>
    </recommendedName>
</protein>
<reference evidence="1 2" key="1">
    <citation type="submission" date="2020-08" db="EMBL/GenBank/DDBJ databases">
        <title>Sequencing the genomes of 1000 actinobacteria strains.</title>
        <authorList>
            <person name="Klenk H.-P."/>
        </authorList>
    </citation>
    <scope>NUCLEOTIDE SEQUENCE [LARGE SCALE GENOMIC DNA]</scope>
    <source>
        <strain evidence="1 2">DSM 105498</strain>
    </source>
</reference>
<name>A0A7W4VSZ9_9ACTN</name>
<organism evidence="1 2">
    <name type="scientific">Nocardioides soli</name>
    <dbReference type="NCBI Taxonomy" id="1036020"/>
    <lineage>
        <taxon>Bacteria</taxon>
        <taxon>Bacillati</taxon>
        <taxon>Actinomycetota</taxon>
        <taxon>Actinomycetes</taxon>
        <taxon>Propionibacteriales</taxon>
        <taxon>Nocardioidaceae</taxon>
        <taxon>Nocardioides</taxon>
    </lineage>
</organism>
<evidence type="ECO:0008006" key="3">
    <source>
        <dbReference type="Google" id="ProtNLM"/>
    </source>
</evidence>
<sequence length="376" mass="41204">MNMSLLEIAESISQETSGTTPASYRRRLEARPGLMETALGMAKLIGHYREGSSRAALEINEALTTSDLAQYASGMLIDREIQQNYPALPTQWPKFLTPTTVKDFKPKYMSELVLGAQVFKDVPERTGYPMAKGPRLAEYPISAKKTGLMYGWSFEARINDDLDQLLMVPNAFPQMAVDTEDDRGLRLLINLETGALNTGFFNAGNGNVGTLKLNPTNLQTVVTSLRTKRDPDTGTIIPSGRLQLVVGYALEAEAERILAAEKLLVSDGNGGYREEPNPLRGKVDLVVNEKQLGESWIVMPKPGTAIRAPFWFAKLRGYESPDFRYKADGGRSMGGGDVVATEGSFDDDTVWFRGRHIMGAAHGDPTLTYGSDNSGV</sequence>
<dbReference type="EMBL" id="JACHWR010000001">
    <property type="protein sequence ID" value="MBB3041216.1"/>
    <property type="molecule type" value="Genomic_DNA"/>
</dbReference>
<dbReference type="Pfam" id="PF25209">
    <property type="entry name" value="Phage_capsid_4"/>
    <property type="match status" value="1"/>
</dbReference>
<proteinExistence type="predicted"/>
<accession>A0A7W4VSZ9</accession>
<evidence type="ECO:0000313" key="1">
    <source>
        <dbReference type="EMBL" id="MBB3041216.1"/>
    </source>
</evidence>
<keyword evidence="2" id="KW-1185">Reference proteome</keyword>